<dbReference type="SUPFAM" id="SSF53448">
    <property type="entry name" value="Nucleotide-diphospho-sugar transferases"/>
    <property type="match status" value="1"/>
</dbReference>
<evidence type="ECO:0000313" key="3">
    <source>
        <dbReference type="Proteomes" id="UP000176598"/>
    </source>
</evidence>
<proteinExistence type="predicted"/>
<feature type="domain" description="Glycosyltransferase 2-like" evidence="1">
    <location>
        <begin position="9"/>
        <end position="176"/>
    </location>
</feature>
<evidence type="ECO:0000313" key="2">
    <source>
        <dbReference type="EMBL" id="OGL79711.1"/>
    </source>
</evidence>
<name>A0A1F7UN53_9BACT</name>
<accession>A0A1F7UN53</accession>
<comment type="caution">
    <text evidence="2">The sequence shown here is derived from an EMBL/GenBank/DDBJ whole genome shotgun (WGS) entry which is preliminary data.</text>
</comment>
<dbReference type="AlphaFoldDB" id="A0A1F7UN53"/>
<dbReference type="PANTHER" id="PTHR10859:SF91">
    <property type="entry name" value="DOLICHYL-PHOSPHATE BETA-GLUCOSYLTRANSFERASE"/>
    <property type="match status" value="1"/>
</dbReference>
<evidence type="ECO:0000259" key="1">
    <source>
        <dbReference type="Pfam" id="PF00535"/>
    </source>
</evidence>
<sequence length="262" mass="29464">MIKNMRLVVVIPTHNEEIVIADNVRKLAEWLESNLAGADWRIVIADNGSTDGTLEICRELAATDPRVGFWHTDVSGRGSALRQAWSEAKEADILAYMDADLSVGLEAVGPLVSNIRGGADLAVGSRFAPGARVDRSILREISSRVYAALAKNLLRIKINDLQCGFKAIRCDAFRKLYPYLSHPGWFFDTELIVLAECAGMKITEIPVDWVEHRDRRRKSSVKMMSTVADYLGDIWAYRRRLPRIRARLQAEMKPEDQAPQDQ</sequence>
<dbReference type="PANTHER" id="PTHR10859">
    <property type="entry name" value="GLYCOSYL TRANSFERASE"/>
    <property type="match status" value="1"/>
</dbReference>
<dbReference type="Gene3D" id="3.90.550.10">
    <property type="entry name" value="Spore Coat Polysaccharide Biosynthesis Protein SpsA, Chain A"/>
    <property type="match status" value="1"/>
</dbReference>
<dbReference type="GO" id="GO:0006487">
    <property type="term" value="P:protein N-linked glycosylation"/>
    <property type="evidence" value="ECO:0007669"/>
    <property type="project" value="TreeGrafter"/>
</dbReference>
<dbReference type="EMBL" id="MGEG01000008">
    <property type="protein sequence ID" value="OGL79711.1"/>
    <property type="molecule type" value="Genomic_DNA"/>
</dbReference>
<reference evidence="2 3" key="1">
    <citation type="journal article" date="2016" name="Nat. Commun.">
        <title>Thousands of microbial genomes shed light on interconnected biogeochemical processes in an aquifer system.</title>
        <authorList>
            <person name="Anantharaman K."/>
            <person name="Brown C.T."/>
            <person name="Hug L.A."/>
            <person name="Sharon I."/>
            <person name="Castelle C.J."/>
            <person name="Probst A.J."/>
            <person name="Thomas B.C."/>
            <person name="Singh A."/>
            <person name="Wilkins M.J."/>
            <person name="Karaoz U."/>
            <person name="Brodie E.L."/>
            <person name="Williams K.H."/>
            <person name="Hubbard S.S."/>
            <person name="Banfield J.F."/>
        </authorList>
    </citation>
    <scope>NUCLEOTIDE SEQUENCE [LARGE SCALE GENOMIC DNA]</scope>
</reference>
<protein>
    <recommendedName>
        <fullName evidence="1">Glycosyltransferase 2-like domain-containing protein</fullName>
    </recommendedName>
</protein>
<dbReference type="Proteomes" id="UP000176598">
    <property type="component" value="Unassembled WGS sequence"/>
</dbReference>
<dbReference type="InterPro" id="IPR001173">
    <property type="entry name" value="Glyco_trans_2-like"/>
</dbReference>
<dbReference type="Pfam" id="PF00535">
    <property type="entry name" value="Glycos_transf_2"/>
    <property type="match status" value="1"/>
</dbReference>
<organism evidence="2 3">
    <name type="scientific">Candidatus Uhrbacteria bacterium RIFCSPHIGHO2_12_FULL_57_11</name>
    <dbReference type="NCBI Taxonomy" id="1802398"/>
    <lineage>
        <taxon>Bacteria</taxon>
        <taxon>Candidatus Uhriibacteriota</taxon>
    </lineage>
</organism>
<gene>
    <name evidence="2" type="ORF">A3F28_01385</name>
</gene>
<dbReference type="InterPro" id="IPR029044">
    <property type="entry name" value="Nucleotide-diphossugar_trans"/>
</dbReference>